<name>A0A9N8F0N8_9STRA</name>
<dbReference type="EMBL" id="CAICTM010003642">
    <property type="protein sequence ID" value="CAB9531532.1"/>
    <property type="molecule type" value="Genomic_DNA"/>
</dbReference>
<comment type="subcellular location">
    <subcellularLocation>
        <location evidence="1">Membrane</location>
        <topology evidence="1">Multi-pass membrane protein</topology>
    </subcellularLocation>
</comment>
<organism evidence="6 7">
    <name type="scientific">Seminavis robusta</name>
    <dbReference type="NCBI Taxonomy" id="568900"/>
    <lineage>
        <taxon>Eukaryota</taxon>
        <taxon>Sar</taxon>
        <taxon>Stramenopiles</taxon>
        <taxon>Ochrophyta</taxon>
        <taxon>Bacillariophyta</taxon>
        <taxon>Bacillariophyceae</taxon>
        <taxon>Bacillariophycidae</taxon>
        <taxon>Naviculales</taxon>
        <taxon>Naviculaceae</taxon>
        <taxon>Seminavis</taxon>
    </lineage>
</organism>
<feature type="non-terminal residue" evidence="6">
    <location>
        <position position="1"/>
    </location>
</feature>
<keyword evidence="3 5" id="KW-1133">Transmembrane helix</keyword>
<dbReference type="InterPro" id="IPR027469">
    <property type="entry name" value="Cation_efflux_TMD_sf"/>
</dbReference>
<dbReference type="GO" id="GO:0016020">
    <property type="term" value="C:membrane"/>
    <property type="evidence" value="ECO:0007669"/>
    <property type="project" value="UniProtKB-SubCell"/>
</dbReference>
<sequence length="84" mass="9048">HVFADTLRSIAVLVASSISELVEWVTPEEADAAAAVVVSALIILSLIPLLNGLVQSSRELQLIRAEEKQDELLFSSSSSTTNRQ</sequence>
<gene>
    <name evidence="6" type="ORF">SEMRO_3644_G349930.1</name>
</gene>
<evidence type="ECO:0000256" key="4">
    <source>
        <dbReference type="ARBA" id="ARBA00023136"/>
    </source>
</evidence>
<evidence type="ECO:0000256" key="1">
    <source>
        <dbReference type="ARBA" id="ARBA00004141"/>
    </source>
</evidence>
<evidence type="ECO:0000313" key="7">
    <source>
        <dbReference type="Proteomes" id="UP001153069"/>
    </source>
</evidence>
<comment type="caution">
    <text evidence="6">The sequence shown here is derived from an EMBL/GenBank/DDBJ whole genome shotgun (WGS) entry which is preliminary data.</text>
</comment>
<dbReference type="SUPFAM" id="SSF161111">
    <property type="entry name" value="Cation efflux protein transmembrane domain-like"/>
    <property type="match status" value="1"/>
</dbReference>
<dbReference type="Proteomes" id="UP001153069">
    <property type="component" value="Unassembled WGS sequence"/>
</dbReference>
<evidence type="ECO:0000313" key="6">
    <source>
        <dbReference type="EMBL" id="CAB9531532.1"/>
    </source>
</evidence>
<keyword evidence="7" id="KW-1185">Reference proteome</keyword>
<evidence type="ECO:0000256" key="3">
    <source>
        <dbReference type="ARBA" id="ARBA00022989"/>
    </source>
</evidence>
<feature type="transmembrane region" description="Helical" evidence="5">
    <location>
        <begin position="32"/>
        <end position="54"/>
    </location>
</feature>
<keyword evidence="4 5" id="KW-0472">Membrane</keyword>
<accession>A0A9N8F0N8</accession>
<reference evidence="6" key="1">
    <citation type="submission" date="2020-06" db="EMBL/GenBank/DDBJ databases">
        <authorList>
            <consortium name="Plant Systems Biology data submission"/>
        </authorList>
    </citation>
    <scope>NUCLEOTIDE SEQUENCE</scope>
    <source>
        <strain evidence="6">D6</strain>
    </source>
</reference>
<proteinExistence type="predicted"/>
<dbReference type="OrthoDB" id="47927at2759"/>
<protein>
    <submittedName>
        <fullName evidence="6">Uncharacterized protein</fullName>
    </submittedName>
</protein>
<keyword evidence="2 5" id="KW-0812">Transmembrane</keyword>
<evidence type="ECO:0000256" key="2">
    <source>
        <dbReference type="ARBA" id="ARBA00022692"/>
    </source>
</evidence>
<dbReference type="AlphaFoldDB" id="A0A9N8F0N8"/>
<evidence type="ECO:0000256" key="5">
    <source>
        <dbReference type="SAM" id="Phobius"/>
    </source>
</evidence>